<dbReference type="EMBL" id="SDMK01000006">
    <property type="protein sequence ID" value="RXS93073.1"/>
    <property type="molecule type" value="Genomic_DNA"/>
</dbReference>
<accession>A0A4Q1S8B3</accession>
<dbReference type="AlphaFoldDB" id="A0A4Q1S8B3"/>
<organism evidence="1 2">
    <name type="scientific">Silvibacterium dinghuense</name>
    <dbReference type="NCBI Taxonomy" id="1560006"/>
    <lineage>
        <taxon>Bacteria</taxon>
        <taxon>Pseudomonadati</taxon>
        <taxon>Acidobacteriota</taxon>
        <taxon>Terriglobia</taxon>
        <taxon>Terriglobales</taxon>
        <taxon>Acidobacteriaceae</taxon>
        <taxon>Silvibacterium</taxon>
    </lineage>
</organism>
<reference evidence="1 2" key="1">
    <citation type="journal article" date="2016" name="Int. J. Syst. Evol. Microbiol.">
        <title>Acidipila dinghuensis sp. nov., an acidobacterium isolated from forest soil.</title>
        <authorList>
            <person name="Jiang Y.W."/>
            <person name="Wang J."/>
            <person name="Chen M.H."/>
            <person name="Lv Y.Y."/>
            <person name="Qiu L.H."/>
        </authorList>
    </citation>
    <scope>NUCLEOTIDE SEQUENCE [LARGE SCALE GENOMIC DNA]</scope>
    <source>
        <strain evidence="1 2">DHOF10</strain>
    </source>
</reference>
<proteinExistence type="predicted"/>
<comment type="caution">
    <text evidence="1">The sequence shown here is derived from an EMBL/GenBank/DDBJ whole genome shotgun (WGS) entry which is preliminary data.</text>
</comment>
<dbReference type="RefSeq" id="WP_129210140.1">
    <property type="nucleotide sequence ID" value="NZ_BMGU01000001.1"/>
</dbReference>
<dbReference type="Proteomes" id="UP000290253">
    <property type="component" value="Unassembled WGS sequence"/>
</dbReference>
<evidence type="ECO:0000313" key="2">
    <source>
        <dbReference type="Proteomes" id="UP000290253"/>
    </source>
</evidence>
<protein>
    <submittedName>
        <fullName evidence="1">Uncharacterized protein</fullName>
    </submittedName>
</protein>
<name>A0A4Q1S8B3_9BACT</name>
<keyword evidence="2" id="KW-1185">Reference proteome</keyword>
<evidence type="ECO:0000313" key="1">
    <source>
        <dbReference type="EMBL" id="RXS93073.1"/>
    </source>
</evidence>
<gene>
    <name evidence="1" type="ORF">ESZ00_19815</name>
</gene>
<sequence>MLPAKQYEGIGRFTIAFNEIDQVVEVYLPLVVRYSRCTLPEIHRNTRTLHARAVGFRTALELASAGNEIAAGILKLLDRAEAIATTRNQYVHAVAFIDFQTNTRMLQMRNGNAKPDEKQIMDLAIESTWLARHFAEEC</sequence>